<dbReference type="EMBL" id="FWXD01000001">
    <property type="protein sequence ID" value="SMC16185.1"/>
    <property type="molecule type" value="Genomic_DNA"/>
</dbReference>
<feature type="domain" description="Glycine zipper 2TM" evidence="4">
    <location>
        <begin position="66"/>
        <end position="103"/>
    </location>
</feature>
<proteinExistence type="predicted"/>
<dbReference type="AlphaFoldDB" id="A0A1W1WX08"/>
<dbReference type="InterPro" id="IPR051407">
    <property type="entry name" value="Bact_OM_lipoprot/Surf_antigen"/>
</dbReference>
<evidence type="ECO:0000256" key="2">
    <source>
        <dbReference type="ARBA" id="ARBA00023136"/>
    </source>
</evidence>
<sequence>MKTPYIHAMLLLLAGVSAASQAQEFYDQARVLSSTAQVERINTPRKECWTESREVREQGNANGTVGAVIGGVAGGVLGHQVGGGRGRDAATVAGAIAGTLLGNHLASDEPRYSERDVQRCRKVDAWEDRVTGYLVTYEYRGHTMTTTLPQQPGATIPVRVDVTPG</sequence>
<dbReference type="Proteomes" id="UP000192761">
    <property type="component" value="Unassembled WGS sequence"/>
</dbReference>
<dbReference type="PANTHER" id="PTHR35603">
    <property type="match status" value="1"/>
</dbReference>
<evidence type="ECO:0000313" key="5">
    <source>
        <dbReference type="EMBL" id="SMC16185.1"/>
    </source>
</evidence>
<dbReference type="RefSeq" id="WP_245804228.1">
    <property type="nucleotide sequence ID" value="NZ_FWXD01000001.1"/>
</dbReference>
<dbReference type="InterPro" id="IPR008816">
    <property type="entry name" value="Gly_zipper_2TM_dom"/>
</dbReference>
<gene>
    <name evidence="5" type="ORF">SAMN02745857_00122</name>
</gene>
<keyword evidence="2" id="KW-0472">Membrane</keyword>
<feature type="signal peptide" evidence="3">
    <location>
        <begin position="1"/>
        <end position="22"/>
    </location>
</feature>
<evidence type="ECO:0000256" key="3">
    <source>
        <dbReference type="SAM" id="SignalP"/>
    </source>
</evidence>
<organism evidence="5 6">
    <name type="scientific">Andreprevotia lacus DSM 23236</name>
    <dbReference type="NCBI Taxonomy" id="1121001"/>
    <lineage>
        <taxon>Bacteria</taxon>
        <taxon>Pseudomonadati</taxon>
        <taxon>Pseudomonadota</taxon>
        <taxon>Betaproteobacteria</taxon>
        <taxon>Neisseriales</taxon>
        <taxon>Chitinibacteraceae</taxon>
        <taxon>Andreprevotia</taxon>
    </lineage>
</organism>
<protein>
    <submittedName>
        <fullName evidence="5">Uncharacterized conserved protein YcfJ, contains glycine zipper 2TM domain</fullName>
    </submittedName>
</protein>
<dbReference type="Pfam" id="PF05433">
    <property type="entry name" value="Rick_17kDa_Anti"/>
    <property type="match status" value="1"/>
</dbReference>
<keyword evidence="3" id="KW-0732">Signal</keyword>
<feature type="chain" id="PRO_5013094160" evidence="3">
    <location>
        <begin position="23"/>
        <end position="165"/>
    </location>
</feature>
<name>A0A1W1WX08_9NEIS</name>
<evidence type="ECO:0000313" key="6">
    <source>
        <dbReference type="Proteomes" id="UP000192761"/>
    </source>
</evidence>
<comment type="subcellular location">
    <subcellularLocation>
        <location evidence="1">Membrane</location>
    </subcellularLocation>
</comment>
<dbReference type="GO" id="GO:0019867">
    <property type="term" value="C:outer membrane"/>
    <property type="evidence" value="ECO:0007669"/>
    <property type="project" value="InterPro"/>
</dbReference>
<accession>A0A1W1WX08</accession>
<evidence type="ECO:0000259" key="4">
    <source>
        <dbReference type="Pfam" id="PF05433"/>
    </source>
</evidence>
<dbReference type="PANTHER" id="PTHR35603:SF2">
    <property type="entry name" value="OUTER MEMBRANE LIPOPROTEIN"/>
    <property type="match status" value="1"/>
</dbReference>
<evidence type="ECO:0000256" key="1">
    <source>
        <dbReference type="ARBA" id="ARBA00004370"/>
    </source>
</evidence>
<reference evidence="5 6" key="1">
    <citation type="submission" date="2017-04" db="EMBL/GenBank/DDBJ databases">
        <authorList>
            <person name="Afonso C.L."/>
            <person name="Miller P.J."/>
            <person name="Scott M.A."/>
            <person name="Spackman E."/>
            <person name="Goraichik I."/>
            <person name="Dimitrov K.M."/>
            <person name="Suarez D.L."/>
            <person name="Swayne D.E."/>
        </authorList>
    </citation>
    <scope>NUCLEOTIDE SEQUENCE [LARGE SCALE GENOMIC DNA]</scope>
    <source>
        <strain evidence="5 6">DSM 23236</strain>
    </source>
</reference>
<dbReference type="STRING" id="1121001.SAMN02745857_00122"/>
<keyword evidence="6" id="KW-1185">Reference proteome</keyword>
<dbReference type="NCBIfam" id="NF008437">
    <property type="entry name" value="PRK11280.1"/>
    <property type="match status" value="1"/>
</dbReference>